<dbReference type="OrthoDB" id="2020758at2759"/>
<dbReference type="PROSITE" id="PS00973">
    <property type="entry name" value="USP_2"/>
    <property type="match status" value="1"/>
</dbReference>
<dbReference type="Proteomes" id="UP000243876">
    <property type="component" value="Unassembled WGS sequence"/>
</dbReference>
<dbReference type="InterPro" id="IPR050164">
    <property type="entry name" value="Peptidase_C19"/>
</dbReference>
<dbReference type="InterPro" id="IPR001394">
    <property type="entry name" value="Peptidase_C19_UCH"/>
</dbReference>
<evidence type="ECO:0000256" key="1">
    <source>
        <dbReference type="ARBA" id="ARBA00000707"/>
    </source>
</evidence>
<evidence type="ECO:0000256" key="2">
    <source>
        <dbReference type="ARBA" id="ARBA00009085"/>
    </source>
</evidence>
<organism evidence="11 12">
    <name type="scientific">Sporidiobolus salmonicolor</name>
    <name type="common">Yeast-like fungus</name>
    <name type="synonym">Sporobolomyces salmonicolor</name>
    <dbReference type="NCBI Taxonomy" id="5005"/>
    <lineage>
        <taxon>Eukaryota</taxon>
        <taxon>Fungi</taxon>
        <taxon>Dikarya</taxon>
        <taxon>Basidiomycota</taxon>
        <taxon>Pucciniomycotina</taxon>
        <taxon>Microbotryomycetes</taxon>
        <taxon>Sporidiobolales</taxon>
        <taxon>Sporidiobolaceae</taxon>
        <taxon>Sporobolomyces</taxon>
    </lineage>
</organism>
<dbReference type="InterPro" id="IPR018200">
    <property type="entry name" value="USP_CS"/>
</dbReference>
<feature type="compositionally biased region" description="Basic and acidic residues" evidence="8">
    <location>
        <begin position="642"/>
        <end position="658"/>
    </location>
</feature>
<dbReference type="Gene3D" id="3.90.70.10">
    <property type="entry name" value="Cysteine proteinases"/>
    <property type="match status" value="1"/>
</dbReference>
<evidence type="ECO:0000313" key="12">
    <source>
        <dbReference type="Proteomes" id="UP000243876"/>
    </source>
</evidence>
<dbReference type="AlphaFoldDB" id="A0A0D6EI95"/>
<comment type="catalytic activity">
    <reaction evidence="1">
        <text>Thiol-dependent hydrolysis of ester, thioester, amide, peptide and isopeptide bonds formed by the C-terminal Gly of ubiquitin (a 76-residue protein attached to proteins as an intracellular targeting signal).</text>
        <dbReference type="EC" id="3.4.19.12"/>
    </reaction>
</comment>
<dbReference type="GO" id="GO:0016579">
    <property type="term" value="P:protein deubiquitination"/>
    <property type="evidence" value="ECO:0007669"/>
    <property type="project" value="InterPro"/>
</dbReference>
<feature type="transmembrane region" description="Helical" evidence="9">
    <location>
        <begin position="12"/>
        <end position="31"/>
    </location>
</feature>
<evidence type="ECO:0000256" key="4">
    <source>
        <dbReference type="ARBA" id="ARBA00022670"/>
    </source>
</evidence>
<evidence type="ECO:0000256" key="8">
    <source>
        <dbReference type="SAM" id="MobiDB-lite"/>
    </source>
</evidence>
<dbReference type="PROSITE" id="PS50235">
    <property type="entry name" value="USP_3"/>
    <property type="match status" value="1"/>
</dbReference>
<keyword evidence="6" id="KW-0378">Hydrolase</keyword>
<evidence type="ECO:0000259" key="10">
    <source>
        <dbReference type="PROSITE" id="PS50235"/>
    </source>
</evidence>
<dbReference type="GO" id="GO:0005829">
    <property type="term" value="C:cytosol"/>
    <property type="evidence" value="ECO:0007669"/>
    <property type="project" value="TreeGrafter"/>
</dbReference>
<sequence length="665" mass="72128">MNGSFDPKDLQAHFSTLATCLLAALVVYFLSELGLSSLLSPTNFLRQVGEMASLGISSILSGRAVEWAAVNGGTKGDEGSSSGRESLAGLGLDKGKGKMVRRYQDTSQGAAGQYYPGLLNAAGNLCFLNATLQSMASLPTLIAYLDSLTSSALTLGGSTPVTTMLLDTLTALNTPSSSRPSPLRPLALANALADSSASRRRLLASSDQQDAHELWGMIRDAIEEEASRVAALEERRKQAVAGLAEVVRLKAGFSTAALGTRNFKKRENDPWFFLRSQRIRCMTCGYVRDTRHEGEELLMLQVPPISHCSLYDLLAEYTKTDLLSEYACRRCSMLATLAKLQGQRDRLAQTPSSSPLPPSSAPSTPSNPFELPPEPQSAPLASAKMTASKKDRRRKVQKLVDRVQAAVDAGDFEEELGEDVKMERTGGAAGKSVRLARVSTYFSTSKLMRRIDGSASQTPDILLVHLNRSTHYGYSGPIKNSCAVSFPEILDVSPFCDGTPSSSTADSVSPVPSSSTRDLYRLSSLVVHYGSHHFGHYVAFRRRPSSLSSPPSTSSLPAWYRISDETVEPSSIDETLRANPFLLFYERVPVGEDAWSAFETEEGKRRMEAILNGAKARFVESWRAIGRGTTKPQEEPVQNGGAHDEQQEEQKVAEEPTAKQEMAGA</sequence>
<proteinExistence type="inferred from homology"/>
<keyword evidence="4" id="KW-0645">Protease</keyword>
<dbReference type="InterPro" id="IPR028889">
    <property type="entry name" value="USP"/>
</dbReference>
<gene>
    <name evidence="11" type="primary">SPOSA6832_00790</name>
</gene>
<feature type="domain" description="USP" evidence="10">
    <location>
        <begin position="116"/>
        <end position="588"/>
    </location>
</feature>
<dbReference type="GO" id="GO:0004843">
    <property type="term" value="F:cysteine-type deubiquitinase activity"/>
    <property type="evidence" value="ECO:0007669"/>
    <property type="project" value="UniProtKB-EC"/>
</dbReference>
<evidence type="ECO:0000256" key="6">
    <source>
        <dbReference type="ARBA" id="ARBA00022801"/>
    </source>
</evidence>
<evidence type="ECO:0000256" key="3">
    <source>
        <dbReference type="ARBA" id="ARBA00012759"/>
    </source>
</evidence>
<reference evidence="12" key="1">
    <citation type="submission" date="2015-02" db="EMBL/GenBank/DDBJ databases">
        <authorList>
            <person name="Gon?alves P."/>
        </authorList>
    </citation>
    <scope>NUCLEOTIDE SEQUENCE [LARGE SCALE GENOMIC DNA]</scope>
</reference>
<keyword evidence="9" id="KW-1133">Transmembrane helix</keyword>
<dbReference type="PANTHER" id="PTHR24006">
    <property type="entry name" value="UBIQUITIN CARBOXYL-TERMINAL HYDROLASE"/>
    <property type="match status" value="1"/>
</dbReference>
<evidence type="ECO:0000256" key="7">
    <source>
        <dbReference type="ARBA" id="ARBA00022807"/>
    </source>
</evidence>
<keyword evidence="7" id="KW-0788">Thiol protease</keyword>
<evidence type="ECO:0000256" key="9">
    <source>
        <dbReference type="SAM" id="Phobius"/>
    </source>
</evidence>
<evidence type="ECO:0000313" key="11">
    <source>
        <dbReference type="EMBL" id="CEQ39295.1"/>
    </source>
</evidence>
<feature type="region of interest" description="Disordered" evidence="8">
    <location>
        <begin position="344"/>
        <end position="395"/>
    </location>
</feature>
<dbReference type="EMBL" id="CENE01000002">
    <property type="protein sequence ID" value="CEQ39295.1"/>
    <property type="molecule type" value="Genomic_DNA"/>
</dbReference>
<feature type="region of interest" description="Disordered" evidence="8">
    <location>
        <begin position="624"/>
        <end position="665"/>
    </location>
</feature>
<accession>A0A0D6EI95</accession>
<comment type="similarity">
    <text evidence="2">Belongs to the peptidase C19 family.</text>
</comment>
<evidence type="ECO:0000256" key="5">
    <source>
        <dbReference type="ARBA" id="ARBA00022786"/>
    </source>
</evidence>
<keyword evidence="5" id="KW-0833">Ubl conjugation pathway</keyword>
<protein>
    <recommendedName>
        <fullName evidence="3">ubiquitinyl hydrolase 1</fullName>
        <ecNumber evidence="3">3.4.19.12</ecNumber>
    </recommendedName>
</protein>
<dbReference type="EC" id="3.4.19.12" evidence="3"/>
<dbReference type="SUPFAM" id="SSF54001">
    <property type="entry name" value="Cysteine proteinases"/>
    <property type="match status" value="1"/>
</dbReference>
<dbReference type="GO" id="GO:0005634">
    <property type="term" value="C:nucleus"/>
    <property type="evidence" value="ECO:0007669"/>
    <property type="project" value="TreeGrafter"/>
</dbReference>
<name>A0A0D6EI95_SPOSA</name>
<dbReference type="PANTHER" id="PTHR24006:SF888">
    <property type="entry name" value="UBIQUITIN CARBOXYL-TERMINAL HYDROLASE 30"/>
    <property type="match status" value="1"/>
</dbReference>
<keyword evidence="12" id="KW-1185">Reference proteome</keyword>
<dbReference type="GO" id="GO:0006508">
    <property type="term" value="P:proteolysis"/>
    <property type="evidence" value="ECO:0007669"/>
    <property type="project" value="UniProtKB-KW"/>
</dbReference>
<dbReference type="InterPro" id="IPR038765">
    <property type="entry name" value="Papain-like_cys_pep_sf"/>
</dbReference>
<keyword evidence="9" id="KW-0472">Membrane</keyword>
<dbReference type="Pfam" id="PF00443">
    <property type="entry name" value="UCH"/>
    <property type="match status" value="1"/>
</dbReference>
<keyword evidence="9" id="KW-0812">Transmembrane</keyword>